<accession>A0A2S4VW59</accession>
<reference evidence="3" key="3">
    <citation type="journal article" date="2018" name="Mol. Plant Microbe Interact.">
        <title>Genome sequence resources for the wheat stripe rust pathogen (Puccinia striiformis f. sp. tritici) and the barley stripe rust pathogen (Puccinia striiformis f. sp. hordei).</title>
        <authorList>
            <person name="Xia C."/>
            <person name="Wang M."/>
            <person name="Yin C."/>
            <person name="Cornejo O.E."/>
            <person name="Hulbert S.H."/>
            <person name="Chen X."/>
        </authorList>
    </citation>
    <scope>NUCLEOTIDE SEQUENCE [LARGE SCALE GENOMIC DNA]</scope>
    <source>
        <strain evidence="3">93TX-2</strain>
    </source>
</reference>
<gene>
    <name evidence="2" type="ORF">PSHT_07598</name>
</gene>
<organism evidence="2 3">
    <name type="scientific">Puccinia striiformis</name>
    <dbReference type="NCBI Taxonomy" id="27350"/>
    <lineage>
        <taxon>Eukaryota</taxon>
        <taxon>Fungi</taxon>
        <taxon>Dikarya</taxon>
        <taxon>Basidiomycota</taxon>
        <taxon>Pucciniomycotina</taxon>
        <taxon>Pucciniomycetes</taxon>
        <taxon>Pucciniales</taxon>
        <taxon>Pucciniaceae</taxon>
        <taxon>Puccinia</taxon>
    </lineage>
</organism>
<feature type="chain" id="PRO_5015409902" evidence="1">
    <location>
        <begin position="23"/>
        <end position="140"/>
    </location>
</feature>
<reference evidence="3" key="2">
    <citation type="journal article" date="2018" name="BMC Genomics">
        <title>Genomic insights into host adaptation between the wheat stripe rust pathogen (Puccinia striiformis f. sp. tritici) and the barley stripe rust pathogen (Puccinia striiformis f. sp. hordei).</title>
        <authorList>
            <person name="Xia C."/>
            <person name="Wang M."/>
            <person name="Yin C."/>
            <person name="Cornejo O.E."/>
            <person name="Hulbert S.H."/>
            <person name="Chen X."/>
        </authorList>
    </citation>
    <scope>NUCLEOTIDE SEQUENCE [LARGE SCALE GENOMIC DNA]</scope>
    <source>
        <strain evidence="3">93TX-2</strain>
    </source>
</reference>
<feature type="signal peptide" evidence="1">
    <location>
        <begin position="1"/>
        <end position="22"/>
    </location>
</feature>
<dbReference type="VEuPathDB" id="FungiDB:PSHT_07598"/>
<dbReference type="Proteomes" id="UP000238274">
    <property type="component" value="Unassembled WGS sequence"/>
</dbReference>
<name>A0A2S4VW59_9BASI</name>
<comment type="caution">
    <text evidence="2">The sequence shown here is derived from an EMBL/GenBank/DDBJ whole genome shotgun (WGS) entry which is preliminary data.</text>
</comment>
<sequence length="140" mass="15593">MVSQAIPITLMLLSMLILCCSGQPVASIQQTRRHELSTNKVLSKRRVKHVESNGANKSVEARTSFESPSAFRLCDLATLIFFLILSTPSHCFLFSNLPSCLPIPTHLTFLPRSSLDQHRHPSTSCLCNSSDPFRLVSFHP</sequence>
<dbReference type="VEuPathDB" id="FungiDB:PSTT_11087"/>
<evidence type="ECO:0000313" key="2">
    <source>
        <dbReference type="EMBL" id="POW13729.1"/>
    </source>
</evidence>
<dbReference type="EMBL" id="PKSM01000095">
    <property type="protein sequence ID" value="POW13729.1"/>
    <property type="molecule type" value="Genomic_DNA"/>
</dbReference>
<proteinExistence type="predicted"/>
<dbReference type="AlphaFoldDB" id="A0A2S4VW59"/>
<keyword evidence="3" id="KW-1185">Reference proteome</keyword>
<evidence type="ECO:0000256" key="1">
    <source>
        <dbReference type="SAM" id="SignalP"/>
    </source>
</evidence>
<keyword evidence="1" id="KW-0732">Signal</keyword>
<protein>
    <submittedName>
        <fullName evidence="2">Uncharacterized protein</fullName>
    </submittedName>
</protein>
<evidence type="ECO:0000313" key="3">
    <source>
        <dbReference type="Proteomes" id="UP000238274"/>
    </source>
</evidence>
<reference evidence="2 3" key="1">
    <citation type="submission" date="2017-12" db="EMBL/GenBank/DDBJ databases">
        <title>Gene loss provides genomic basis for host adaptation in cereal stripe rust fungi.</title>
        <authorList>
            <person name="Xia C."/>
        </authorList>
    </citation>
    <scope>NUCLEOTIDE SEQUENCE [LARGE SCALE GENOMIC DNA]</scope>
    <source>
        <strain evidence="2 3">93TX-2</strain>
    </source>
</reference>